<gene>
    <name evidence="1" type="ORF">L2X98_30170</name>
</gene>
<organism evidence="1 2">
    <name type="scientific">Microbacterium elymi</name>
    <dbReference type="NCBI Taxonomy" id="2909587"/>
    <lineage>
        <taxon>Bacteria</taxon>
        <taxon>Bacillati</taxon>
        <taxon>Actinomycetota</taxon>
        <taxon>Actinomycetes</taxon>
        <taxon>Micrococcales</taxon>
        <taxon>Microbacteriaceae</taxon>
        <taxon>Microbacterium</taxon>
    </lineage>
</organism>
<dbReference type="RefSeq" id="WP_259611253.1">
    <property type="nucleotide sequence ID" value="NZ_CP091139.2"/>
</dbReference>
<dbReference type="Proteomes" id="UP001054811">
    <property type="component" value="Chromosome"/>
</dbReference>
<sequence length="133" mass="15456">MSRTPTTLDASTLRTQRTILLSTRKRDGSWVSTPVSIVVDDDGRLYFRTYDAAGKYKRLRNFPQVRVAPATTLRGVRPDRPWTARRAASGETTRRVPARSWRPSIPCLHRRLVPWLHRRKGWTTVHYELTLDD</sequence>
<proteinExistence type="predicted"/>
<evidence type="ECO:0000313" key="1">
    <source>
        <dbReference type="EMBL" id="UUT34727.1"/>
    </source>
</evidence>
<dbReference type="Gene3D" id="2.30.110.10">
    <property type="entry name" value="Electron Transport, Fmn-binding Protein, Chain A"/>
    <property type="match status" value="1"/>
</dbReference>
<keyword evidence="2" id="KW-1185">Reference proteome</keyword>
<dbReference type="InterPro" id="IPR012349">
    <property type="entry name" value="Split_barrel_FMN-bd"/>
</dbReference>
<name>A0ABY5NHU2_9MICO</name>
<protein>
    <submittedName>
        <fullName evidence="1">Pyridoxamine 5'-phosphate oxidase family protein</fullName>
    </submittedName>
</protein>
<reference evidence="1" key="1">
    <citation type="submission" date="2022-01" db="EMBL/GenBank/DDBJ databases">
        <title>Microbacterium eymi and Microbacterium rhizovicinus sp. nov., isolated from the rhizospheric soil of Elymus tsukushiensis, a plant native to the Dokdo Islands, Republic of Korea.</title>
        <authorList>
            <person name="Hwang Y.J."/>
        </authorList>
    </citation>
    <scope>NUCLEOTIDE SEQUENCE</scope>
    <source>
        <strain evidence="1">KUDC0405</strain>
    </source>
</reference>
<accession>A0ABY5NHU2</accession>
<dbReference type="SUPFAM" id="SSF50475">
    <property type="entry name" value="FMN-binding split barrel"/>
    <property type="match status" value="1"/>
</dbReference>
<dbReference type="EMBL" id="CP091139">
    <property type="protein sequence ID" value="UUT34727.1"/>
    <property type="molecule type" value="Genomic_DNA"/>
</dbReference>
<evidence type="ECO:0000313" key="2">
    <source>
        <dbReference type="Proteomes" id="UP001054811"/>
    </source>
</evidence>